<evidence type="ECO:0000256" key="4">
    <source>
        <dbReference type="ARBA" id="ARBA00023306"/>
    </source>
</evidence>
<sequence>MINIMELDSKIEALLFFKGETMKIKDIVKILKSDEESVKDAVNELKNKLLNRGMQLIQEDDDIMLATHPEMSELIEEIRKEELVKDIGKAGAETLAIVLYKGPITRAEIDYIRGVNSIFILRNLLIRGMIEKISNPNNQRSFLYKSTTELLAFLGVKNAKEMPEFDKVQDELNKFAALEEKKGDTEQN</sequence>
<protein>
    <submittedName>
        <fullName evidence="5">SMC-Scp complex subunit ScpB</fullName>
    </submittedName>
</protein>
<dbReference type="InterPro" id="IPR036390">
    <property type="entry name" value="WH_DNA-bd_sf"/>
</dbReference>
<dbReference type="GO" id="GO:0051304">
    <property type="term" value="P:chromosome separation"/>
    <property type="evidence" value="ECO:0007669"/>
    <property type="project" value="InterPro"/>
</dbReference>
<keyword evidence="2" id="KW-0132">Cell division</keyword>
<dbReference type="Proteomes" id="UP000230481">
    <property type="component" value="Unassembled WGS sequence"/>
</dbReference>
<keyword evidence="3" id="KW-0159">Chromosome partition</keyword>
<comment type="caution">
    <text evidence="5">The sequence shown here is derived from an EMBL/GenBank/DDBJ whole genome shotgun (WGS) entry which is preliminary data.</text>
</comment>
<evidence type="ECO:0000313" key="5">
    <source>
        <dbReference type="EMBL" id="PIT96736.1"/>
    </source>
</evidence>
<dbReference type="AlphaFoldDB" id="A0A2M6WVK7"/>
<keyword evidence="4" id="KW-0131">Cell cycle</keyword>
<dbReference type="EMBL" id="PFAA01000031">
    <property type="protein sequence ID" value="PIT96736.1"/>
    <property type="molecule type" value="Genomic_DNA"/>
</dbReference>
<proteinExistence type="predicted"/>
<gene>
    <name evidence="5" type="primary">scpB</name>
    <name evidence="5" type="ORF">COT82_01670</name>
</gene>
<reference evidence="6" key="1">
    <citation type="submission" date="2017-09" db="EMBL/GenBank/DDBJ databases">
        <title>Depth-based differentiation of microbial function through sediment-hosted aquifers and enrichment of novel symbionts in the deep terrestrial subsurface.</title>
        <authorList>
            <person name="Probst A.J."/>
            <person name="Ladd B."/>
            <person name="Jarett J.K."/>
            <person name="Geller-Mcgrath D.E."/>
            <person name="Sieber C.M.K."/>
            <person name="Emerson J.B."/>
            <person name="Anantharaman K."/>
            <person name="Thomas B.C."/>
            <person name="Malmstrom R."/>
            <person name="Stieglmeier M."/>
            <person name="Klingl A."/>
            <person name="Woyke T."/>
            <person name="Ryan C.M."/>
            <person name="Banfield J.F."/>
        </authorList>
    </citation>
    <scope>NUCLEOTIDE SEQUENCE [LARGE SCALE GENOMIC DNA]</scope>
</reference>
<dbReference type="InterPro" id="IPR005234">
    <property type="entry name" value="ScpB_csome_segregation"/>
</dbReference>
<dbReference type="PANTHER" id="PTHR34298">
    <property type="entry name" value="SEGREGATION AND CONDENSATION PROTEIN B"/>
    <property type="match status" value="1"/>
</dbReference>
<evidence type="ECO:0000313" key="6">
    <source>
        <dbReference type="Proteomes" id="UP000230481"/>
    </source>
</evidence>
<name>A0A2M6WVK7_9BACT</name>
<dbReference type="PANTHER" id="PTHR34298:SF2">
    <property type="entry name" value="SEGREGATION AND CONDENSATION PROTEIN B"/>
    <property type="match status" value="1"/>
</dbReference>
<dbReference type="InterPro" id="IPR036388">
    <property type="entry name" value="WH-like_DNA-bd_sf"/>
</dbReference>
<organism evidence="5 6">
    <name type="scientific">Candidatus Campbellbacteria bacterium CG10_big_fil_rev_8_21_14_0_10_35_52</name>
    <dbReference type="NCBI Taxonomy" id="1974527"/>
    <lineage>
        <taxon>Bacteria</taxon>
        <taxon>Candidatus Campbelliibacteriota</taxon>
    </lineage>
</organism>
<dbReference type="NCBIfam" id="TIGR00281">
    <property type="entry name" value="SMC-Scp complex subunit ScpB"/>
    <property type="match status" value="1"/>
</dbReference>
<keyword evidence="1" id="KW-0963">Cytoplasm</keyword>
<evidence type="ECO:0000256" key="2">
    <source>
        <dbReference type="ARBA" id="ARBA00022618"/>
    </source>
</evidence>
<evidence type="ECO:0000256" key="3">
    <source>
        <dbReference type="ARBA" id="ARBA00022829"/>
    </source>
</evidence>
<dbReference type="GO" id="GO:0051301">
    <property type="term" value="P:cell division"/>
    <property type="evidence" value="ECO:0007669"/>
    <property type="project" value="UniProtKB-KW"/>
</dbReference>
<accession>A0A2M6WVK7</accession>
<evidence type="ECO:0000256" key="1">
    <source>
        <dbReference type="ARBA" id="ARBA00022490"/>
    </source>
</evidence>
<dbReference type="Gene3D" id="1.10.10.10">
    <property type="entry name" value="Winged helix-like DNA-binding domain superfamily/Winged helix DNA-binding domain"/>
    <property type="match status" value="2"/>
</dbReference>
<dbReference type="SUPFAM" id="SSF46785">
    <property type="entry name" value="Winged helix' DNA-binding domain"/>
    <property type="match status" value="2"/>
</dbReference>
<dbReference type="Pfam" id="PF04079">
    <property type="entry name" value="SMC_ScpB"/>
    <property type="match status" value="1"/>
</dbReference>